<sequence>MNQLNNSLDTIAVVTGATRLQGIGAAICSALAQAGIDIFFTTWPGYDRTMPWGVHENEAFQIQQQVKSYGVRCKFIEIDLSEADSFSQVLNTVEQELGAPSILVNNAAYSTRDGYEQLTPSILDAHYFVNMRTASLLSVEFARRFDKGTGGRIINLTSGQSLGAMEQELAYAMTKGAIEVLTKTLAAEVADKGITVNAVNPGPTDTGWMTDSIKAELLSRFPRGRIGTPVDVARLIAFLASNEAEWITGQVMHSEGGYKRGG</sequence>
<evidence type="ECO:0000313" key="3">
    <source>
        <dbReference type="EMBL" id="MCU6790661.1"/>
    </source>
</evidence>
<gene>
    <name evidence="3" type="ORF">OB236_00845</name>
</gene>
<dbReference type="Pfam" id="PF13561">
    <property type="entry name" value="adh_short_C2"/>
    <property type="match status" value="1"/>
</dbReference>
<reference evidence="3 4" key="1">
    <citation type="submission" date="2022-09" db="EMBL/GenBank/DDBJ databases">
        <authorList>
            <person name="Han X.L."/>
            <person name="Wang Q."/>
            <person name="Lu T."/>
        </authorList>
    </citation>
    <scope>NUCLEOTIDE SEQUENCE [LARGE SCALE GENOMIC DNA]</scope>
    <source>
        <strain evidence="3 4">WQ 127069</strain>
    </source>
</reference>
<dbReference type="PROSITE" id="PS00061">
    <property type="entry name" value="ADH_SHORT"/>
    <property type="match status" value="1"/>
</dbReference>
<proteinExistence type="inferred from homology"/>
<dbReference type="CDD" id="cd05233">
    <property type="entry name" value="SDR_c"/>
    <property type="match status" value="1"/>
</dbReference>
<dbReference type="PANTHER" id="PTHR48107:SF7">
    <property type="entry name" value="RE15974P"/>
    <property type="match status" value="1"/>
</dbReference>
<organism evidence="3 4">
    <name type="scientific">Paenibacillus baimaensis</name>
    <dbReference type="NCBI Taxonomy" id="2982185"/>
    <lineage>
        <taxon>Bacteria</taxon>
        <taxon>Bacillati</taxon>
        <taxon>Bacillota</taxon>
        <taxon>Bacilli</taxon>
        <taxon>Bacillales</taxon>
        <taxon>Paenibacillaceae</taxon>
        <taxon>Paenibacillus</taxon>
    </lineage>
</organism>
<dbReference type="NCBIfam" id="NF009499">
    <property type="entry name" value="PRK12859.1"/>
    <property type="match status" value="1"/>
</dbReference>
<accession>A0ABT2U9J2</accession>
<dbReference type="PRINTS" id="PR00080">
    <property type="entry name" value="SDRFAMILY"/>
</dbReference>
<dbReference type="SUPFAM" id="SSF51735">
    <property type="entry name" value="NAD(P)-binding Rossmann-fold domains"/>
    <property type="match status" value="1"/>
</dbReference>
<dbReference type="Proteomes" id="UP001652445">
    <property type="component" value="Unassembled WGS sequence"/>
</dbReference>
<comment type="similarity">
    <text evidence="1">Belongs to the short-chain dehydrogenases/reductases (SDR) family.</text>
</comment>
<comment type="caution">
    <text evidence="3">The sequence shown here is derived from an EMBL/GenBank/DDBJ whole genome shotgun (WGS) entry which is preliminary data.</text>
</comment>
<dbReference type="Gene3D" id="3.40.50.720">
    <property type="entry name" value="NAD(P)-binding Rossmann-like Domain"/>
    <property type="match status" value="1"/>
</dbReference>
<evidence type="ECO:0000313" key="4">
    <source>
        <dbReference type="Proteomes" id="UP001652445"/>
    </source>
</evidence>
<keyword evidence="2" id="KW-0560">Oxidoreductase</keyword>
<dbReference type="InterPro" id="IPR002347">
    <property type="entry name" value="SDR_fam"/>
</dbReference>
<evidence type="ECO:0000256" key="2">
    <source>
        <dbReference type="ARBA" id="ARBA00023002"/>
    </source>
</evidence>
<dbReference type="RefSeq" id="WP_262682238.1">
    <property type="nucleotide sequence ID" value="NZ_JAOQIO010000005.1"/>
</dbReference>
<dbReference type="EMBL" id="JAOQIO010000005">
    <property type="protein sequence ID" value="MCU6790661.1"/>
    <property type="molecule type" value="Genomic_DNA"/>
</dbReference>
<keyword evidence="4" id="KW-1185">Reference proteome</keyword>
<dbReference type="InterPro" id="IPR020904">
    <property type="entry name" value="Sc_DH/Rdtase_CS"/>
</dbReference>
<dbReference type="PANTHER" id="PTHR48107">
    <property type="entry name" value="NADPH-DEPENDENT ALDEHYDE REDUCTASE-LIKE PROTEIN, CHLOROPLASTIC-RELATED"/>
    <property type="match status" value="1"/>
</dbReference>
<evidence type="ECO:0000256" key="1">
    <source>
        <dbReference type="ARBA" id="ARBA00006484"/>
    </source>
</evidence>
<dbReference type="NCBIfam" id="NF009389">
    <property type="entry name" value="PRK12748.1"/>
    <property type="match status" value="1"/>
</dbReference>
<name>A0ABT2U9J2_9BACL</name>
<dbReference type="InterPro" id="IPR036291">
    <property type="entry name" value="NAD(P)-bd_dom_sf"/>
</dbReference>
<dbReference type="PRINTS" id="PR00081">
    <property type="entry name" value="GDHRDH"/>
</dbReference>
<protein>
    <submittedName>
        <fullName evidence="3">SDR family oxidoreductase</fullName>
    </submittedName>
</protein>